<dbReference type="AlphaFoldDB" id="A0AAE0M6E8"/>
<dbReference type="EMBL" id="JAUEPO010000006">
    <property type="protein sequence ID" value="KAK3320268.1"/>
    <property type="molecule type" value="Genomic_DNA"/>
</dbReference>
<proteinExistence type="predicted"/>
<dbReference type="Proteomes" id="UP001286456">
    <property type="component" value="Unassembled WGS sequence"/>
</dbReference>
<feature type="transmembrane region" description="Helical" evidence="1">
    <location>
        <begin position="202"/>
        <end position="223"/>
    </location>
</feature>
<evidence type="ECO:0000313" key="2">
    <source>
        <dbReference type="EMBL" id="KAK3320268.1"/>
    </source>
</evidence>
<organism evidence="2 3">
    <name type="scientific">Cercophora scortea</name>
    <dbReference type="NCBI Taxonomy" id="314031"/>
    <lineage>
        <taxon>Eukaryota</taxon>
        <taxon>Fungi</taxon>
        <taxon>Dikarya</taxon>
        <taxon>Ascomycota</taxon>
        <taxon>Pezizomycotina</taxon>
        <taxon>Sordariomycetes</taxon>
        <taxon>Sordariomycetidae</taxon>
        <taxon>Sordariales</taxon>
        <taxon>Lasiosphaeriaceae</taxon>
        <taxon>Cercophora</taxon>
    </lineage>
</organism>
<accession>A0AAE0M6E8</accession>
<keyword evidence="1" id="KW-0812">Transmembrane</keyword>
<evidence type="ECO:0000313" key="3">
    <source>
        <dbReference type="Proteomes" id="UP001286456"/>
    </source>
</evidence>
<comment type="caution">
    <text evidence="2">The sequence shown here is derived from an EMBL/GenBank/DDBJ whole genome shotgun (WGS) entry which is preliminary data.</text>
</comment>
<protein>
    <submittedName>
        <fullName evidence="2">Uncharacterized protein</fullName>
    </submittedName>
</protein>
<sequence length="236" mass="27839">MQLLAMLRNGRASFEGKTFDNSRFLYIQTSVYFGLRPDHIDELKHSFNEKGLQQYQFNPFQQLKYFTGMDLRWRGQISRKFQELNLRGVKESAPMTEGEIFAKTRNEDTLWTELFGLRTRTEDWKAALQRVQVFIDENPDYDSSLYDHAAHIVNLIPQYESLVSEAETLQTWSTWAVQRTVFSMSMFAWQPGQGQKIMSDLFWVYVLVAVCLTAATVGSWYFLTIRRARQRVFREH</sequence>
<evidence type="ECO:0000256" key="1">
    <source>
        <dbReference type="SAM" id="Phobius"/>
    </source>
</evidence>
<gene>
    <name evidence="2" type="ORF">B0T19DRAFT_404777</name>
</gene>
<reference evidence="2" key="2">
    <citation type="submission" date="2023-06" db="EMBL/GenBank/DDBJ databases">
        <authorList>
            <consortium name="Lawrence Berkeley National Laboratory"/>
            <person name="Haridas S."/>
            <person name="Hensen N."/>
            <person name="Bonometti L."/>
            <person name="Westerberg I."/>
            <person name="Brannstrom I.O."/>
            <person name="Guillou S."/>
            <person name="Cros-Aarteil S."/>
            <person name="Calhoun S."/>
            <person name="Kuo A."/>
            <person name="Mondo S."/>
            <person name="Pangilinan J."/>
            <person name="Riley R."/>
            <person name="Labutti K."/>
            <person name="Andreopoulos B."/>
            <person name="Lipzen A."/>
            <person name="Chen C."/>
            <person name="Yanf M."/>
            <person name="Daum C."/>
            <person name="Ng V."/>
            <person name="Clum A."/>
            <person name="Steindorff A."/>
            <person name="Ohm R."/>
            <person name="Martin F."/>
            <person name="Silar P."/>
            <person name="Natvig D."/>
            <person name="Lalanne C."/>
            <person name="Gautier V."/>
            <person name="Ament-Velasquez S.L."/>
            <person name="Kruys A."/>
            <person name="Hutchinson M.I."/>
            <person name="Powell A.J."/>
            <person name="Barry K."/>
            <person name="Miller A.N."/>
            <person name="Grigoriev I.V."/>
            <person name="Debuchy R."/>
            <person name="Gladieux P."/>
            <person name="Thoren M.H."/>
            <person name="Johannesson H."/>
        </authorList>
    </citation>
    <scope>NUCLEOTIDE SEQUENCE</scope>
    <source>
        <strain evidence="2">SMH4131-1</strain>
    </source>
</reference>
<name>A0AAE0M6E8_9PEZI</name>
<keyword evidence="3" id="KW-1185">Reference proteome</keyword>
<keyword evidence="1" id="KW-1133">Transmembrane helix</keyword>
<reference evidence="2" key="1">
    <citation type="journal article" date="2023" name="Mol. Phylogenet. Evol.">
        <title>Genome-scale phylogeny and comparative genomics of the fungal order Sordariales.</title>
        <authorList>
            <person name="Hensen N."/>
            <person name="Bonometti L."/>
            <person name="Westerberg I."/>
            <person name="Brannstrom I.O."/>
            <person name="Guillou S."/>
            <person name="Cros-Aarteil S."/>
            <person name="Calhoun S."/>
            <person name="Haridas S."/>
            <person name="Kuo A."/>
            <person name="Mondo S."/>
            <person name="Pangilinan J."/>
            <person name="Riley R."/>
            <person name="LaButti K."/>
            <person name="Andreopoulos B."/>
            <person name="Lipzen A."/>
            <person name="Chen C."/>
            <person name="Yan M."/>
            <person name="Daum C."/>
            <person name="Ng V."/>
            <person name="Clum A."/>
            <person name="Steindorff A."/>
            <person name="Ohm R.A."/>
            <person name="Martin F."/>
            <person name="Silar P."/>
            <person name="Natvig D.O."/>
            <person name="Lalanne C."/>
            <person name="Gautier V."/>
            <person name="Ament-Velasquez S.L."/>
            <person name="Kruys A."/>
            <person name="Hutchinson M.I."/>
            <person name="Powell A.J."/>
            <person name="Barry K."/>
            <person name="Miller A.N."/>
            <person name="Grigoriev I.V."/>
            <person name="Debuchy R."/>
            <person name="Gladieux P."/>
            <person name="Hiltunen Thoren M."/>
            <person name="Johannesson H."/>
        </authorList>
    </citation>
    <scope>NUCLEOTIDE SEQUENCE</scope>
    <source>
        <strain evidence="2">SMH4131-1</strain>
    </source>
</reference>
<keyword evidence="1" id="KW-0472">Membrane</keyword>